<dbReference type="EMBL" id="CM026424">
    <property type="protein sequence ID" value="KAG0580115.1"/>
    <property type="molecule type" value="Genomic_DNA"/>
</dbReference>
<evidence type="ECO:0000256" key="2">
    <source>
        <dbReference type="SAM" id="MobiDB-lite"/>
    </source>
</evidence>
<gene>
    <name evidence="3" type="ORF">KC19_4G147800</name>
</gene>
<feature type="coiled-coil region" evidence="1">
    <location>
        <begin position="61"/>
        <end position="88"/>
    </location>
</feature>
<reference evidence="3" key="1">
    <citation type="submission" date="2020-06" db="EMBL/GenBank/DDBJ databases">
        <title>WGS assembly of Ceratodon purpureus strain R40.</title>
        <authorList>
            <person name="Carey S.B."/>
            <person name="Jenkins J."/>
            <person name="Shu S."/>
            <person name="Lovell J.T."/>
            <person name="Sreedasyam A."/>
            <person name="Maumus F."/>
            <person name="Tiley G.P."/>
            <person name="Fernandez-Pozo N."/>
            <person name="Barry K."/>
            <person name="Chen C."/>
            <person name="Wang M."/>
            <person name="Lipzen A."/>
            <person name="Daum C."/>
            <person name="Saski C.A."/>
            <person name="Payton A.C."/>
            <person name="Mcbreen J.C."/>
            <person name="Conrad R.E."/>
            <person name="Kollar L.M."/>
            <person name="Olsson S."/>
            <person name="Huttunen S."/>
            <person name="Landis J.B."/>
            <person name="Wickett N.J."/>
            <person name="Johnson M.G."/>
            <person name="Rensing S.A."/>
            <person name="Grimwood J."/>
            <person name="Schmutz J."/>
            <person name="Mcdaniel S.F."/>
        </authorList>
    </citation>
    <scope>NUCLEOTIDE SEQUENCE</scope>
    <source>
        <strain evidence="3">R40</strain>
    </source>
</reference>
<feature type="region of interest" description="Disordered" evidence="2">
    <location>
        <begin position="1"/>
        <end position="44"/>
    </location>
</feature>
<accession>A0A8T0IAT4</accession>
<keyword evidence="4" id="KW-1185">Reference proteome</keyword>
<comment type="caution">
    <text evidence="3">The sequence shown here is derived from an EMBL/GenBank/DDBJ whole genome shotgun (WGS) entry which is preliminary data.</text>
</comment>
<proteinExistence type="predicted"/>
<protein>
    <submittedName>
        <fullName evidence="3">Uncharacterized protein</fullName>
    </submittedName>
</protein>
<sequence length="121" mass="14078">MDSDVESLLEMSPEDQKVNTDTYEDPLTSLEDHGSNTKGHDQEAHTKLNNCEKCKQLEDCLQNTLDENAAMKNLLKNVYERYNEMKEAKFILEESVKALKPFRIRKRKEIAPPKMYSRVRG</sequence>
<evidence type="ECO:0000313" key="4">
    <source>
        <dbReference type="Proteomes" id="UP000822688"/>
    </source>
</evidence>
<feature type="compositionally biased region" description="Basic and acidic residues" evidence="2">
    <location>
        <begin position="30"/>
        <end position="44"/>
    </location>
</feature>
<keyword evidence="1" id="KW-0175">Coiled coil</keyword>
<dbReference type="AlphaFoldDB" id="A0A8T0IAT4"/>
<name>A0A8T0IAT4_CERPU</name>
<dbReference type="Proteomes" id="UP000822688">
    <property type="component" value="Chromosome 4"/>
</dbReference>
<evidence type="ECO:0000313" key="3">
    <source>
        <dbReference type="EMBL" id="KAG0580115.1"/>
    </source>
</evidence>
<evidence type="ECO:0000256" key="1">
    <source>
        <dbReference type="SAM" id="Coils"/>
    </source>
</evidence>
<organism evidence="3 4">
    <name type="scientific">Ceratodon purpureus</name>
    <name type="common">Fire moss</name>
    <name type="synonym">Dicranum purpureum</name>
    <dbReference type="NCBI Taxonomy" id="3225"/>
    <lineage>
        <taxon>Eukaryota</taxon>
        <taxon>Viridiplantae</taxon>
        <taxon>Streptophyta</taxon>
        <taxon>Embryophyta</taxon>
        <taxon>Bryophyta</taxon>
        <taxon>Bryophytina</taxon>
        <taxon>Bryopsida</taxon>
        <taxon>Dicranidae</taxon>
        <taxon>Pseudoditrichales</taxon>
        <taxon>Ditrichaceae</taxon>
        <taxon>Ceratodon</taxon>
    </lineage>
</organism>